<feature type="binding site" evidence="9">
    <location>
        <position position="122"/>
    </location>
    <ligand>
        <name>L-aspartate</name>
        <dbReference type="ChEBI" id="CHEBI:29991"/>
    </ligand>
</feature>
<dbReference type="OrthoDB" id="9801641at2"/>
<evidence type="ECO:0000256" key="7">
    <source>
        <dbReference type="ARBA" id="ARBA00022741"/>
    </source>
</evidence>
<keyword evidence="9" id="KW-0963">Cytoplasm</keyword>
<accession>S0EVY0</accession>
<dbReference type="GO" id="GO:0000053">
    <property type="term" value="P:argininosuccinate metabolic process"/>
    <property type="evidence" value="ECO:0007669"/>
    <property type="project" value="TreeGrafter"/>
</dbReference>
<comment type="catalytic activity">
    <reaction evidence="9">
        <text>L-citrulline + L-aspartate + ATP = 2-(N(omega)-L-arginino)succinate + AMP + diphosphate + H(+)</text>
        <dbReference type="Rhea" id="RHEA:10932"/>
        <dbReference type="ChEBI" id="CHEBI:15378"/>
        <dbReference type="ChEBI" id="CHEBI:29991"/>
        <dbReference type="ChEBI" id="CHEBI:30616"/>
        <dbReference type="ChEBI" id="CHEBI:33019"/>
        <dbReference type="ChEBI" id="CHEBI:57472"/>
        <dbReference type="ChEBI" id="CHEBI:57743"/>
        <dbReference type="ChEBI" id="CHEBI:456215"/>
        <dbReference type="EC" id="6.3.4.5"/>
    </reaction>
</comment>
<dbReference type="PATRIC" id="fig|1303518.3.peg.2245"/>
<organism evidence="13 14">
    <name type="scientific">Chthonomonas calidirosea (strain DSM 23976 / ICMP 18418 / T49)</name>
    <dbReference type="NCBI Taxonomy" id="1303518"/>
    <lineage>
        <taxon>Bacteria</taxon>
        <taxon>Bacillati</taxon>
        <taxon>Armatimonadota</taxon>
        <taxon>Chthonomonadia</taxon>
        <taxon>Chthonomonadales</taxon>
        <taxon>Chthonomonadaceae</taxon>
        <taxon>Chthonomonas</taxon>
    </lineage>
</organism>
<evidence type="ECO:0000256" key="6">
    <source>
        <dbReference type="ARBA" id="ARBA00022605"/>
    </source>
</evidence>
<comment type="subcellular location">
    <subcellularLocation>
        <location evidence="9">Cytoplasm</location>
    </subcellularLocation>
</comment>
<keyword evidence="6 9" id="KW-0028">Amino-acid biosynthesis</keyword>
<dbReference type="RefSeq" id="WP_016483493.1">
    <property type="nucleotide sequence ID" value="NC_021487.1"/>
</dbReference>
<evidence type="ECO:0000256" key="5">
    <source>
        <dbReference type="ARBA" id="ARBA00022598"/>
    </source>
</evidence>
<feature type="binding site" evidence="9">
    <location>
        <position position="85"/>
    </location>
    <ligand>
        <name>L-citrulline</name>
        <dbReference type="ChEBI" id="CHEBI:57743"/>
    </ligand>
</feature>
<dbReference type="EMBL" id="HF951689">
    <property type="protein sequence ID" value="CCW35972.1"/>
    <property type="molecule type" value="Genomic_DNA"/>
</dbReference>
<comment type="pathway">
    <text evidence="1 9">Amino-acid biosynthesis; L-arginine biosynthesis; L-arginine from L-ornithine and carbamoyl phosphate: step 2/3.</text>
</comment>
<dbReference type="KEGG" id="ccz:CCALI_02165"/>
<dbReference type="eggNOG" id="COG0137">
    <property type="taxonomic scope" value="Bacteria"/>
</dbReference>
<dbReference type="InterPro" id="IPR014729">
    <property type="entry name" value="Rossmann-like_a/b/a_fold"/>
</dbReference>
<dbReference type="FunCoup" id="S0EVY0">
    <property type="interactions" value="364"/>
</dbReference>
<sequence length="431" mass="48186">MKKIVLVYSGGLDTSVCIPLVREEYGFDHVITVTVDVGQPEEDIRQAEERARRLGAEHYTIDAKQLFVEYFCWPAVRANGDYEGYPLSTSIARPLIALKAVEKARELGATAFGHGCTGKGNDQFRIEYILRTLMPEAEIIAPMREGRRLPDGRREPWTRSEEIDYANAHGLDIPQTKERIWSVDENLWGRSIEGGRLEEPDYAPPEEIFKWTRGPGNCLPTPQTITIEFEQGVPVALDGQRLDPVSLVTTLNRIAGQHGVGRIDIMEDRMLGLKVRENYECPAAVTLLTAHRALEALVCTQGELKFKAMVDREWGELAYKGLWFDPLKEDLEAFIARVQERVNGVVHLRLFQGTASVIGRNSPNALYSADLASFDSKTFDQSESLGIVKTHGLQSRMYFHLRQSGRLTGQPVPPALLGASVPKPTTQETPS</sequence>
<dbReference type="HAMAP" id="MF_00005">
    <property type="entry name" value="Arg_succ_synth_type1"/>
    <property type="match status" value="1"/>
</dbReference>
<feature type="binding site" evidence="9">
    <location>
        <begin position="7"/>
        <end position="15"/>
    </location>
    <ligand>
        <name>ATP</name>
        <dbReference type="ChEBI" id="CHEBI:30616"/>
    </ligand>
</feature>
<evidence type="ECO:0000259" key="11">
    <source>
        <dbReference type="Pfam" id="PF00764"/>
    </source>
</evidence>
<dbReference type="FunFam" id="3.40.50.620:FF:000019">
    <property type="entry name" value="Argininosuccinate synthase"/>
    <property type="match status" value="1"/>
</dbReference>
<comment type="caution">
    <text evidence="9">Lacks conserved residue(s) required for the propagation of feature annotation.</text>
</comment>
<dbReference type="HOGENOM" id="CLU_032784_4_0_0"/>
<feature type="binding site" evidence="9">
    <location>
        <position position="125"/>
    </location>
    <ligand>
        <name>L-citrulline</name>
        <dbReference type="ChEBI" id="CHEBI:57743"/>
    </ligand>
</feature>
<dbReference type="Pfam" id="PF00764">
    <property type="entry name" value="Arginosuc_synth"/>
    <property type="match status" value="1"/>
</dbReference>
<dbReference type="GO" id="GO:0000050">
    <property type="term" value="P:urea cycle"/>
    <property type="evidence" value="ECO:0007669"/>
    <property type="project" value="TreeGrafter"/>
</dbReference>
<protein>
    <recommendedName>
        <fullName evidence="3 9">Argininosuccinate synthase</fullName>
        <ecNumber evidence="3 9">6.3.4.5</ecNumber>
    </recommendedName>
    <alternativeName>
        <fullName evidence="9">Citrulline--aspartate ligase</fullName>
    </alternativeName>
</protein>
<feature type="binding site" evidence="9">
    <location>
        <position position="117"/>
    </location>
    <ligand>
        <name>L-aspartate</name>
        <dbReference type="ChEBI" id="CHEBI:29991"/>
    </ligand>
</feature>
<keyword evidence="14" id="KW-1185">Reference proteome</keyword>
<dbReference type="InterPro" id="IPR024074">
    <property type="entry name" value="AS_cat/multimer_dom_body"/>
</dbReference>
<dbReference type="NCBIfam" id="TIGR00032">
    <property type="entry name" value="argG"/>
    <property type="match status" value="1"/>
</dbReference>
<dbReference type="PANTHER" id="PTHR11587:SF2">
    <property type="entry name" value="ARGININOSUCCINATE SYNTHASE"/>
    <property type="match status" value="1"/>
</dbReference>
<dbReference type="FunFam" id="3.90.1260.10:FF:000007">
    <property type="entry name" value="Argininosuccinate synthase"/>
    <property type="match status" value="1"/>
</dbReference>
<dbReference type="NCBIfam" id="NF001770">
    <property type="entry name" value="PRK00509.1"/>
    <property type="match status" value="1"/>
</dbReference>
<feature type="binding site" evidence="9">
    <location>
        <position position="182"/>
    </location>
    <ligand>
        <name>L-citrulline</name>
        <dbReference type="ChEBI" id="CHEBI:57743"/>
    </ligand>
</feature>
<dbReference type="GO" id="GO:0006526">
    <property type="term" value="P:L-arginine biosynthetic process"/>
    <property type="evidence" value="ECO:0007669"/>
    <property type="project" value="UniProtKB-UniRule"/>
</dbReference>
<dbReference type="InterPro" id="IPR001518">
    <property type="entry name" value="Arginosuc_synth"/>
</dbReference>
<keyword evidence="8 9" id="KW-0067">ATP-binding</keyword>
<evidence type="ECO:0000256" key="9">
    <source>
        <dbReference type="HAMAP-Rule" id="MF_00005"/>
    </source>
</evidence>
<keyword evidence="5 9" id="KW-0436">Ligase</keyword>
<feature type="domain" description="Arginosuccinate synthase-like N-terminal" evidence="11">
    <location>
        <begin position="3"/>
        <end position="171"/>
    </location>
</feature>
<dbReference type="InterPro" id="IPR048268">
    <property type="entry name" value="Arginosuc_syn_C"/>
</dbReference>
<keyword evidence="7 9" id="KW-0547">Nucleotide-binding</keyword>
<feature type="binding site" evidence="9">
    <location>
        <position position="279"/>
    </location>
    <ligand>
        <name>L-citrulline</name>
        <dbReference type="ChEBI" id="CHEBI:57743"/>
    </ligand>
</feature>
<dbReference type="InParanoid" id="S0EVY0"/>
<feature type="binding site" evidence="9">
    <location>
        <position position="191"/>
    </location>
    <ligand>
        <name>L-citrulline</name>
        <dbReference type="ChEBI" id="CHEBI:57743"/>
    </ligand>
</feature>
<dbReference type="AlphaFoldDB" id="S0EVY0"/>
<dbReference type="GO" id="GO:0005524">
    <property type="term" value="F:ATP binding"/>
    <property type="evidence" value="ECO:0007669"/>
    <property type="project" value="UniProtKB-UniRule"/>
</dbReference>
<gene>
    <name evidence="9" type="primary">argG</name>
    <name evidence="13" type="ORF">CCALI_02165</name>
</gene>
<keyword evidence="4 9" id="KW-0055">Arginine biosynthesis</keyword>
<evidence type="ECO:0000256" key="8">
    <source>
        <dbReference type="ARBA" id="ARBA00022840"/>
    </source>
</evidence>
<dbReference type="EC" id="6.3.4.5" evidence="3 9"/>
<feature type="binding site" evidence="9">
    <location>
        <position position="115"/>
    </location>
    <ligand>
        <name>ATP</name>
        <dbReference type="ChEBI" id="CHEBI:30616"/>
    </ligand>
</feature>
<evidence type="ECO:0000313" key="13">
    <source>
        <dbReference type="EMBL" id="CCW35972.1"/>
    </source>
</evidence>
<dbReference type="GO" id="GO:0004055">
    <property type="term" value="F:argininosuccinate synthase activity"/>
    <property type="evidence" value="ECO:0007669"/>
    <property type="project" value="UniProtKB-UniRule"/>
</dbReference>
<dbReference type="NCBIfam" id="NF010392">
    <property type="entry name" value="PRK13820.1"/>
    <property type="match status" value="1"/>
</dbReference>
<evidence type="ECO:0000256" key="4">
    <source>
        <dbReference type="ARBA" id="ARBA00022571"/>
    </source>
</evidence>
<feature type="binding site" evidence="9">
    <location>
        <position position="121"/>
    </location>
    <ligand>
        <name>L-aspartate</name>
        <dbReference type="ChEBI" id="CHEBI:29991"/>
    </ligand>
</feature>
<comment type="similarity">
    <text evidence="9">Belongs to the argininosuccinate synthase family. Type 1 subfamily.</text>
</comment>
<dbReference type="PANTHER" id="PTHR11587">
    <property type="entry name" value="ARGININOSUCCINATE SYNTHASE"/>
    <property type="match status" value="1"/>
</dbReference>
<reference evidence="14" key="1">
    <citation type="submission" date="2013-03" db="EMBL/GenBank/DDBJ databases">
        <title>Genome sequence of Chthonomonas calidirosea, the first sequenced genome from the Armatimonadetes phylum (formally candidate division OP10).</title>
        <authorList>
            <person name="Lee K.C.Y."/>
            <person name="Morgan X.C."/>
            <person name="Dunfield P.F."/>
            <person name="Tamas I."/>
            <person name="Houghton K.M."/>
            <person name="Vyssotski M."/>
            <person name="Ryan J.L.J."/>
            <person name="Lagutin K."/>
            <person name="McDonald I.R."/>
            <person name="Stott M.B."/>
        </authorList>
    </citation>
    <scope>NUCLEOTIDE SEQUENCE [LARGE SCALE GENOMIC DNA]</scope>
    <source>
        <strain evidence="14">DSM 23976 / ICMP 18418 / T49</strain>
    </source>
</reference>
<dbReference type="InterPro" id="IPR023434">
    <property type="entry name" value="Arginosuc_synth_type_1_subfam"/>
</dbReference>
<feature type="region of interest" description="Disordered" evidence="10">
    <location>
        <begin position="410"/>
        <end position="431"/>
    </location>
</feature>
<dbReference type="CDD" id="cd01999">
    <property type="entry name" value="ASS"/>
    <property type="match status" value="1"/>
</dbReference>
<feature type="binding site" evidence="9">
    <location>
        <position position="90"/>
    </location>
    <ligand>
        <name>L-citrulline</name>
        <dbReference type="ChEBI" id="CHEBI:57743"/>
    </ligand>
</feature>
<dbReference type="SUPFAM" id="SSF69864">
    <property type="entry name" value="Argininosuccinate synthetase, C-terminal domain"/>
    <property type="match status" value="1"/>
</dbReference>
<dbReference type="Gene3D" id="3.40.50.620">
    <property type="entry name" value="HUPs"/>
    <property type="match status" value="1"/>
</dbReference>
<dbReference type="STRING" id="454171.CP488_01928"/>
<evidence type="ECO:0000256" key="10">
    <source>
        <dbReference type="SAM" id="MobiDB-lite"/>
    </source>
</evidence>
<name>S0EVY0_CHTCT</name>
<feature type="domain" description="Arginosuccinate synthase C-terminal" evidence="12">
    <location>
        <begin position="181"/>
        <end position="398"/>
    </location>
</feature>
<dbReference type="UniPathway" id="UPA00068">
    <property type="reaction ID" value="UER00113"/>
</dbReference>
<dbReference type="InterPro" id="IPR048267">
    <property type="entry name" value="Arginosuc_syn_N"/>
</dbReference>
<evidence type="ECO:0000259" key="12">
    <source>
        <dbReference type="Pfam" id="PF20979"/>
    </source>
</evidence>
<dbReference type="GO" id="GO:0005737">
    <property type="term" value="C:cytoplasm"/>
    <property type="evidence" value="ECO:0007669"/>
    <property type="project" value="UniProtKB-SubCell"/>
</dbReference>
<dbReference type="SUPFAM" id="SSF52402">
    <property type="entry name" value="Adenine nucleotide alpha hydrolases-like"/>
    <property type="match status" value="1"/>
</dbReference>
<dbReference type="Proteomes" id="UP000014227">
    <property type="component" value="Chromosome I"/>
</dbReference>
<evidence type="ECO:0000256" key="1">
    <source>
        <dbReference type="ARBA" id="ARBA00004967"/>
    </source>
</evidence>
<dbReference type="Pfam" id="PF20979">
    <property type="entry name" value="Arginosuc_syn_C"/>
    <property type="match status" value="1"/>
</dbReference>
<evidence type="ECO:0000256" key="2">
    <source>
        <dbReference type="ARBA" id="ARBA00011881"/>
    </source>
</evidence>
<feature type="binding site" evidence="9">
    <location>
        <position position="267"/>
    </location>
    <ligand>
        <name>L-citrulline</name>
        <dbReference type="ChEBI" id="CHEBI:57743"/>
    </ligand>
</feature>
<dbReference type="Gene3D" id="3.90.1260.10">
    <property type="entry name" value="Argininosuccinate synthetase, chain A, domain 2"/>
    <property type="match status" value="1"/>
</dbReference>
<evidence type="ECO:0000313" key="14">
    <source>
        <dbReference type="Proteomes" id="UP000014227"/>
    </source>
</evidence>
<comment type="subunit">
    <text evidence="2 9">Homotetramer.</text>
</comment>
<proteinExistence type="inferred from homology"/>
<feature type="binding site" evidence="9">
    <location>
        <position position="121"/>
    </location>
    <ligand>
        <name>L-citrulline</name>
        <dbReference type="ChEBI" id="CHEBI:57743"/>
    </ligand>
</feature>
<evidence type="ECO:0000256" key="3">
    <source>
        <dbReference type="ARBA" id="ARBA00012286"/>
    </source>
</evidence>